<reference evidence="2 3" key="1">
    <citation type="journal article" date="2024" name="IMA Fungus">
        <title>IMA Genome - F19 : A genome assembly and annotation guide to empower mycologists, including annotated draft genome sequences of Ceratocystis pirilliformis, Diaporthe australafricana, Fusarium ophioides, Paecilomyces lecythidis, and Sporothrix stenoceras.</title>
        <authorList>
            <person name="Aylward J."/>
            <person name="Wilson A.M."/>
            <person name="Visagie C.M."/>
            <person name="Spraker J."/>
            <person name="Barnes I."/>
            <person name="Buitendag C."/>
            <person name="Ceriani C."/>
            <person name="Del Mar Angel L."/>
            <person name="du Plessis D."/>
            <person name="Fuchs T."/>
            <person name="Gasser K."/>
            <person name="Kramer D."/>
            <person name="Li W."/>
            <person name="Munsamy K."/>
            <person name="Piso A."/>
            <person name="Price J.L."/>
            <person name="Sonnekus B."/>
            <person name="Thomas C."/>
            <person name="van der Nest A."/>
            <person name="van Dijk A."/>
            <person name="van Heerden A."/>
            <person name="van Vuuren N."/>
            <person name="Yilmaz N."/>
            <person name="Duong T.A."/>
            <person name="van der Merwe N.A."/>
            <person name="Wingfield M.J."/>
            <person name="Wingfield B.D."/>
        </authorList>
    </citation>
    <scope>NUCLEOTIDE SEQUENCE [LARGE SCALE GENOMIC DNA]</scope>
    <source>
        <strain evidence="2 3">CMW 18300</strain>
    </source>
</reference>
<dbReference type="EMBL" id="JAWRVE010000019">
    <property type="protein sequence ID" value="KAL1875396.1"/>
    <property type="molecule type" value="Genomic_DNA"/>
</dbReference>
<protein>
    <recommendedName>
        <fullName evidence="4">Myb-like domain-containing protein</fullName>
    </recommendedName>
</protein>
<feature type="compositionally biased region" description="Low complexity" evidence="1">
    <location>
        <begin position="94"/>
        <end position="107"/>
    </location>
</feature>
<organism evidence="2 3">
    <name type="scientific">Diaporthe australafricana</name>
    <dbReference type="NCBI Taxonomy" id="127596"/>
    <lineage>
        <taxon>Eukaryota</taxon>
        <taxon>Fungi</taxon>
        <taxon>Dikarya</taxon>
        <taxon>Ascomycota</taxon>
        <taxon>Pezizomycotina</taxon>
        <taxon>Sordariomycetes</taxon>
        <taxon>Sordariomycetidae</taxon>
        <taxon>Diaporthales</taxon>
        <taxon>Diaporthaceae</taxon>
        <taxon>Diaporthe</taxon>
    </lineage>
</organism>
<feature type="compositionally biased region" description="Basic and acidic residues" evidence="1">
    <location>
        <begin position="138"/>
        <end position="149"/>
    </location>
</feature>
<sequence length="149" mass="15806">MPFDKIYSRKMFHLLNGYVNGNGKGDVNANTDGNANDLAVPPSTQAGSVPANMLALFSQDGILPPLFAAPIPMPMPVPIPAGAGDHPAQQAPSAATTTTTATATATTTRRRWTQTEEDDLTRRRHKGESFKDIGAALDRTEAACETKAK</sequence>
<feature type="region of interest" description="Disordered" evidence="1">
    <location>
        <begin position="78"/>
        <end position="149"/>
    </location>
</feature>
<gene>
    <name evidence="2" type="ORF">Daus18300_003135</name>
</gene>
<dbReference type="Proteomes" id="UP001583177">
    <property type="component" value="Unassembled WGS sequence"/>
</dbReference>
<evidence type="ECO:0008006" key="4">
    <source>
        <dbReference type="Google" id="ProtNLM"/>
    </source>
</evidence>
<accession>A0ABR3XI60</accession>
<keyword evidence="3" id="KW-1185">Reference proteome</keyword>
<evidence type="ECO:0000256" key="1">
    <source>
        <dbReference type="SAM" id="MobiDB-lite"/>
    </source>
</evidence>
<proteinExistence type="predicted"/>
<evidence type="ECO:0000313" key="3">
    <source>
        <dbReference type="Proteomes" id="UP001583177"/>
    </source>
</evidence>
<comment type="caution">
    <text evidence="2">The sequence shown here is derived from an EMBL/GenBank/DDBJ whole genome shotgun (WGS) entry which is preliminary data.</text>
</comment>
<name>A0ABR3XI60_9PEZI</name>
<evidence type="ECO:0000313" key="2">
    <source>
        <dbReference type="EMBL" id="KAL1875396.1"/>
    </source>
</evidence>